<feature type="transmembrane region" description="Helical" evidence="1">
    <location>
        <begin position="42"/>
        <end position="59"/>
    </location>
</feature>
<feature type="transmembrane region" description="Helical" evidence="1">
    <location>
        <begin position="16"/>
        <end position="36"/>
    </location>
</feature>
<dbReference type="Proteomes" id="UP000193495">
    <property type="component" value="Unassembled WGS sequence"/>
</dbReference>
<feature type="transmembrane region" description="Helical" evidence="1">
    <location>
        <begin position="64"/>
        <end position="81"/>
    </location>
</feature>
<protein>
    <recommendedName>
        <fullName evidence="6">Ubiquinone biosynthesis methyltransferase UbiE</fullName>
    </recommendedName>
</protein>
<dbReference type="Pfam" id="PF20189">
    <property type="entry name" value="DUF6552"/>
    <property type="match status" value="1"/>
</dbReference>
<dbReference type="OrthoDB" id="7357237at2"/>
<evidence type="ECO:0000313" key="2">
    <source>
        <dbReference type="EMBL" id="PSK81852.1"/>
    </source>
</evidence>
<sequence>MTSEVTDIARRDRTAFVVKWVASVIQILGYAGTAFGWTPWNLYLFVVGVLGWLFVGVLWNDRAIMLIHFVALGAMLAGMASQ</sequence>
<gene>
    <name evidence="2" type="ORF">CLV79_11470</name>
    <name evidence="3" type="ORF">LOS8367_01614</name>
</gene>
<name>A0A1X6Z4A2_9RHOB</name>
<dbReference type="InterPro" id="IPR046682">
    <property type="entry name" value="DUF6552"/>
</dbReference>
<reference evidence="2 5" key="2">
    <citation type="submission" date="2018-03" db="EMBL/GenBank/DDBJ databases">
        <title>Genomic Encyclopedia of Archaeal and Bacterial Type Strains, Phase II (KMG-II): from individual species to whole genera.</title>
        <authorList>
            <person name="Goeker M."/>
        </authorList>
    </citation>
    <scope>NUCLEOTIDE SEQUENCE [LARGE SCALE GENOMIC DNA]</scope>
    <source>
        <strain evidence="2 5">DSM 29956</strain>
    </source>
</reference>
<dbReference type="RefSeq" id="WP_085895974.1">
    <property type="nucleotide sequence ID" value="NZ_FWFY01000004.1"/>
</dbReference>
<evidence type="ECO:0000313" key="4">
    <source>
        <dbReference type="Proteomes" id="UP000193495"/>
    </source>
</evidence>
<organism evidence="3 4">
    <name type="scientific">Limimaricola soesokkakensis</name>
    <dbReference type="NCBI Taxonomy" id="1343159"/>
    <lineage>
        <taxon>Bacteria</taxon>
        <taxon>Pseudomonadati</taxon>
        <taxon>Pseudomonadota</taxon>
        <taxon>Alphaproteobacteria</taxon>
        <taxon>Rhodobacterales</taxon>
        <taxon>Paracoccaceae</taxon>
        <taxon>Limimaricola</taxon>
    </lineage>
</organism>
<keyword evidence="1" id="KW-1133">Transmembrane helix</keyword>
<reference evidence="3 4" key="1">
    <citation type="submission" date="2017-03" db="EMBL/GenBank/DDBJ databases">
        <authorList>
            <person name="Afonso C.L."/>
            <person name="Miller P.J."/>
            <person name="Scott M.A."/>
            <person name="Spackman E."/>
            <person name="Goraichik I."/>
            <person name="Dimitrov K.M."/>
            <person name="Suarez D.L."/>
            <person name="Swayne D.E."/>
        </authorList>
    </citation>
    <scope>NUCLEOTIDE SEQUENCE [LARGE SCALE GENOMIC DNA]</scope>
    <source>
        <strain evidence="3 4">CECT 8367</strain>
    </source>
</reference>
<evidence type="ECO:0000256" key="1">
    <source>
        <dbReference type="SAM" id="Phobius"/>
    </source>
</evidence>
<evidence type="ECO:0000313" key="5">
    <source>
        <dbReference type="Proteomes" id="UP000240624"/>
    </source>
</evidence>
<dbReference type="EMBL" id="FWFY01000004">
    <property type="protein sequence ID" value="SLN39854.1"/>
    <property type="molecule type" value="Genomic_DNA"/>
</dbReference>
<proteinExistence type="predicted"/>
<dbReference type="Proteomes" id="UP000240624">
    <property type="component" value="Unassembled WGS sequence"/>
</dbReference>
<dbReference type="EMBL" id="PYGB01000014">
    <property type="protein sequence ID" value="PSK81852.1"/>
    <property type="molecule type" value="Genomic_DNA"/>
</dbReference>
<dbReference type="AlphaFoldDB" id="A0A1X6Z4A2"/>
<evidence type="ECO:0008006" key="6">
    <source>
        <dbReference type="Google" id="ProtNLM"/>
    </source>
</evidence>
<evidence type="ECO:0000313" key="3">
    <source>
        <dbReference type="EMBL" id="SLN39854.1"/>
    </source>
</evidence>
<accession>A0A1X6Z4A2</accession>
<keyword evidence="1" id="KW-0472">Membrane</keyword>
<keyword evidence="5" id="KW-1185">Reference proteome</keyword>
<keyword evidence="1" id="KW-0812">Transmembrane</keyword>